<dbReference type="RefSeq" id="WP_379861201.1">
    <property type="nucleotide sequence ID" value="NZ_JBHMFC010000037.1"/>
</dbReference>
<reference evidence="2 3" key="1">
    <citation type="submission" date="2024-09" db="EMBL/GenBank/DDBJ databases">
        <authorList>
            <person name="Sun Q."/>
            <person name="Mori K."/>
        </authorList>
    </citation>
    <scope>NUCLEOTIDE SEQUENCE [LARGE SCALE GENOMIC DNA]</scope>
    <source>
        <strain evidence="2 3">CECT 8622</strain>
    </source>
</reference>
<comment type="caution">
    <text evidence="2">The sequence shown here is derived from an EMBL/GenBank/DDBJ whole genome shotgun (WGS) entry which is preliminary data.</text>
</comment>
<dbReference type="EMBL" id="JBHMFC010000037">
    <property type="protein sequence ID" value="MFB9056984.1"/>
    <property type="molecule type" value="Genomic_DNA"/>
</dbReference>
<feature type="transmembrane region" description="Helical" evidence="1">
    <location>
        <begin position="7"/>
        <end position="26"/>
    </location>
</feature>
<accession>A0ABV5FC63</accession>
<protein>
    <submittedName>
        <fullName evidence="2">Uncharacterized protein</fullName>
    </submittedName>
</protein>
<keyword evidence="1" id="KW-0472">Membrane</keyword>
<gene>
    <name evidence="2" type="ORF">ACFFU9_09545</name>
</gene>
<evidence type="ECO:0000313" key="2">
    <source>
        <dbReference type="EMBL" id="MFB9056984.1"/>
    </source>
</evidence>
<keyword evidence="1" id="KW-1133">Transmembrane helix</keyword>
<proteinExistence type="predicted"/>
<evidence type="ECO:0000256" key="1">
    <source>
        <dbReference type="SAM" id="Phobius"/>
    </source>
</evidence>
<dbReference type="Proteomes" id="UP001589585">
    <property type="component" value="Unassembled WGS sequence"/>
</dbReference>
<sequence>MKFQKYFQYAYLIFAVLFFYDAISKWAQTGIIPYPSLLLGATAIFMFFFRGKFNKKFDNKEGSK</sequence>
<keyword evidence="3" id="KW-1185">Reference proteome</keyword>
<keyword evidence="1" id="KW-0812">Transmembrane</keyword>
<name>A0ABV5FC63_9FLAO</name>
<organism evidence="2 3">
    <name type="scientific">Mariniflexile ostreae</name>
    <dbReference type="NCBI Taxonomy" id="1520892"/>
    <lineage>
        <taxon>Bacteria</taxon>
        <taxon>Pseudomonadati</taxon>
        <taxon>Bacteroidota</taxon>
        <taxon>Flavobacteriia</taxon>
        <taxon>Flavobacteriales</taxon>
        <taxon>Flavobacteriaceae</taxon>
        <taxon>Mariniflexile</taxon>
    </lineage>
</organism>
<evidence type="ECO:0000313" key="3">
    <source>
        <dbReference type="Proteomes" id="UP001589585"/>
    </source>
</evidence>
<feature type="transmembrane region" description="Helical" evidence="1">
    <location>
        <begin position="32"/>
        <end position="49"/>
    </location>
</feature>